<dbReference type="PROSITE" id="PS50937">
    <property type="entry name" value="HTH_MERR_2"/>
    <property type="match status" value="1"/>
</dbReference>
<dbReference type="InterPro" id="IPR047057">
    <property type="entry name" value="MerR_fam"/>
</dbReference>
<evidence type="ECO:0000313" key="7">
    <source>
        <dbReference type="Proteomes" id="UP001521150"/>
    </source>
</evidence>
<comment type="caution">
    <text evidence="6">The sequence shown here is derived from an EMBL/GenBank/DDBJ whole genome shotgun (WGS) entry which is preliminary data.</text>
</comment>
<dbReference type="SUPFAM" id="SSF46955">
    <property type="entry name" value="Putative DNA-binding domain"/>
    <property type="match status" value="1"/>
</dbReference>
<dbReference type="PANTHER" id="PTHR30204">
    <property type="entry name" value="REDOX-CYCLING DRUG-SENSING TRANSCRIPTIONAL ACTIVATOR SOXR"/>
    <property type="match status" value="1"/>
</dbReference>
<dbReference type="Pfam" id="PF13411">
    <property type="entry name" value="MerR_1"/>
    <property type="match status" value="1"/>
</dbReference>
<dbReference type="RefSeq" id="WP_233722621.1">
    <property type="nucleotide sequence ID" value="NZ_JAJVCN010000001.1"/>
</dbReference>
<name>A0ABS8Z4G1_9PSEU</name>
<evidence type="ECO:0000259" key="5">
    <source>
        <dbReference type="PROSITE" id="PS50937"/>
    </source>
</evidence>
<dbReference type="Proteomes" id="UP001521150">
    <property type="component" value="Unassembled WGS sequence"/>
</dbReference>
<evidence type="ECO:0000256" key="4">
    <source>
        <dbReference type="ARBA" id="ARBA00023163"/>
    </source>
</evidence>
<keyword evidence="3" id="KW-0238">DNA-binding</keyword>
<dbReference type="InterPro" id="IPR009061">
    <property type="entry name" value="DNA-bd_dom_put_sf"/>
</dbReference>
<dbReference type="SMART" id="SM00422">
    <property type="entry name" value="HTH_MERR"/>
    <property type="match status" value="1"/>
</dbReference>
<protein>
    <submittedName>
        <fullName evidence="6">MerR family transcriptional regulator</fullName>
    </submittedName>
</protein>
<organism evidence="6 7">
    <name type="scientific">Kibdelosporangium philippinense</name>
    <dbReference type="NCBI Taxonomy" id="211113"/>
    <lineage>
        <taxon>Bacteria</taxon>
        <taxon>Bacillati</taxon>
        <taxon>Actinomycetota</taxon>
        <taxon>Actinomycetes</taxon>
        <taxon>Pseudonocardiales</taxon>
        <taxon>Pseudonocardiaceae</taxon>
        <taxon>Kibdelosporangium</taxon>
    </lineage>
</organism>
<sequence>MREVDMPAMLGLDVDMKSSETFGVGQVAERFGLAAHVLRHWESEGLLQPERDGDRRRYRQGDLDRVALIRKAKEAGFSLAEIREMFVVADPAMRKEIMRHHQQALIERIAELQASLTMVETALNCAHEDITECPNFRRELVRLARTLAH</sequence>
<keyword evidence="7" id="KW-1185">Reference proteome</keyword>
<dbReference type="InterPro" id="IPR000551">
    <property type="entry name" value="MerR-type_HTH_dom"/>
</dbReference>
<gene>
    <name evidence="6" type="ORF">LWC34_01675</name>
</gene>
<evidence type="ECO:0000256" key="3">
    <source>
        <dbReference type="ARBA" id="ARBA00023125"/>
    </source>
</evidence>
<proteinExistence type="predicted"/>
<evidence type="ECO:0000256" key="2">
    <source>
        <dbReference type="ARBA" id="ARBA00023015"/>
    </source>
</evidence>
<keyword evidence="1" id="KW-0678">Repressor</keyword>
<keyword evidence="2" id="KW-0805">Transcription regulation</keyword>
<evidence type="ECO:0000313" key="6">
    <source>
        <dbReference type="EMBL" id="MCE7001556.1"/>
    </source>
</evidence>
<feature type="domain" description="HTH merR-type" evidence="5">
    <location>
        <begin position="21"/>
        <end position="88"/>
    </location>
</feature>
<dbReference type="EMBL" id="JAJVCN010000001">
    <property type="protein sequence ID" value="MCE7001556.1"/>
    <property type="molecule type" value="Genomic_DNA"/>
</dbReference>
<reference evidence="6 7" key="1">
    <citation type="submission" date="2021-12" db="EMBL/GenBank/DDBJ databases">
        <title>Genome sequence of Kibdelosporangium philippinense ATCC 49844.</title>
        <authorList>
            <person name="Fedorov E.A."/>
            <person name="Omeragic M."/>
            <person name="Shalygina K.F."/>
            <person name="Maclea K.S."/>
        </authorList>
    </citation>
    <scope>NUCLEOTIDE SEQUENCE [LARGE SCALE GENOMIC DNA]</scope>
    <source>
        <strain evidence="6 7">ATCC 49844</strain>
    </source>
</reference>
<keyword evidence="4" id="KW-0804">Transcription</keyword>
<dbReference type="Gene3D" id="1.10.1660.10">
    <property type="match status" value="1"/>
</dbReference>
<accession>A0ABS8Z4G1</accession>
<evidence type="ECO:0000256" key="1">
    <source>
        <dbReference type="ARBA" id="ARBA00022491"/>
    </source>
</evidence>
<dbReference type="PANTHER" id="PTHR30204:SF69">
    <property type="entry name" value="MERR-FAMILY TRANSCRIPTIONAL REGULATOR"/>
    <property type="match status" value="1"/>
</dbReference>